<dbReference type="AlphaFoldDB" id="A0A231GSS6"/>
<proteinExistence type="predicted"/>
<feature type="compositionally biased region" description="Basic and acidic residues" evidence="1">
    <location>
        <begin position="222"/>
        <end position="235"/>
    </location>
</feature>
<gene>
    <name evidence="2" type="ORF">B7C42_08294</name>
</gene>
<comment type="caution">
    <text evidence="2">The sequence shown here is derived from an EMBL/GenBank/DDBJ whole genome shotgun (WGS) entry which is preliminary data.</text>
</comment>
<evidence type="ECO:0000313" key="3">
    <source>
        <dbReference type="Proteomes" id="UP000215506"/>
    </source>
</evidence>
<evidence type="ECO:0000313" key="2">
    <source>
        <dbReference type="EMBL" id="OXR39638.1"/>
    </source>
</evidence>
<feature type="compositionally biased region" description="Basic and acidic residues" evidence="1">
    <location>
        <begin position="112"/>
        <end position="136"/>
    </location>
</feature>
<organism evidence="2 3">
    <name type="scientific">Nocardia cerradoensis</name>
    <dbReference type="NCBI Taxonomy" id="85688"/>
    <lineage>
        <taxon>Bacteria</taxon>
        <taxon>Bacillati</taxon>
        <taxon>Actinomycetota</taxon>
        <taxon>Actinomycetes</taxon>
        <taxon>Mycobacteriales</taxon>
        <taxon>Nocardiaceae</taxon>
        <taxon>Nocardia</taxon>
    </lineage>
</organism>
<accession>A0A231GSS6</accession>
<name>A0A231GSS6_9NOCA</name>
<dbReference type="Proteomes" id="UP000215506">
    <property type="component" value="Unassembled WGS sequence"/>
</dbReference>
<reference evidence="2 3" key="1">
    <citation type="submission" date="2017-07" db="EMBL/GenBank/DDBJ databases">
        <title>First draft Genome Sequence of Nocardia cerradoensis isolated from human infection.</title>
        <authorList>
            <person name="Carrasco G."/>
        </authorList>
    </citation>
    <scope>NUCLEOTIDE SEQUENCE [LARGE SCALE GENOMIC DNA]</scope>
    <source>
        <strain evidence="2 3">CNM20130759</strain>
    </source>
</reference>
<evidence type="ECO:0000256" key="1">
    <source>
        <dbReference type="SAM" id="MobiDB-lite"/>
    </source>
</evidence>
<keyword evidence="3" id="KW-1185">Reference proteome</keyword>
<sequence length="291" mass="32133">MPPGAGDTPRIESDQVVAAQHIRFEHITDEVERVEPRRTRPARVGQQHTATVGCVARRDPRDRDGDARPLRVGVIEWHLDIRADRALRHQGRIRTRTPVEMLPQEARRRIHRSGDRDTGSRGHGHRESGNDHRCDSPADITQQTTRTTTLRGRAYAPLSNTHEDLTLQHVETESHGSHRQPRSGAAIAPEEPRTQANSGSHDVARPGPGFRGSGLAQASVASDHRGRPERRAGLPDIRKARIVTGGQRLVSALPAFQSAHEMFQSPSPSTPDRVSPTVFLTIAISPRLAFS</sequence>
<feature type="region of interest" description="Disordered" evidence="1">
    <location>
        <begin position="96"/>
        <end position="235"/>
    </location>
</feature>
<feature type="compositionally biased region" description="Basic and acidic residues" evidence="1">
    <location>
        <begin position="161"/>
        <end position="176"/>
    </location>
</feature>
<dbReference type="EMBL" id="NGAF01000113">
    <property type="protein sequence ID" value="OXR39638.1"/>
    <property type="molecule type" value="Genomic_DNA"/>
</dbReference>
<protein>
    <submittedName>
        <fullName evidence="2">Uncharacterized protein</fullName>
    </submittedName>
</protein>